<dbReference type="EMBL" id="JAWDGP010006009">
    <property type="protein sequence ID" value="KAK3748595.1"/>
    <property type="molecule type" value="Genomic_DNA"/>
</dbReference>
<evidence type="ECO:0000256" key="5">
    <source>
        <dbReference type="ARBA" id="ARBA00023136"/>
    </source>
</evidence>
<evidence type="ECO:0000256" key="6">
    <source>
        <dbReference type="SAM" id="Phobius"/>
    </source>
</evidence>
<reference evidence="7" key="1">
    <citation type="journal article" date="2023" name="G3 (Bethesda)">
        <title>A reference genome for the long-term kleptoplast-retaining sea slug Elysia crispata morphotype clarki.</title>
        <authorList>
            <person name="Eastman K.E."/>
            <person name="Pendleton A.L."/>
            <person name="Shaikh M.A."/>
            <person name="Suttiyut T."/>
            <person name="Ogas R."/>
            <person name="Tomko P."/>
            <person name="Gavelis G."/>
            <person name="Widhalm J.R."/>
            <person name="Wisecaver J.H."/>
        </authorList>
    </citation>
    <scope>NUCLEOTIDE SEQUENCE</scope>
    <source>
        <strain evidence="7">ECLA1</strain>
    </source>
</reference>
<dbReference type="PANTHER" id="PTHR15071">
    <property type="entry name" value="MANNOSE-6-PHOSPHATE RECEPTOR FAMILY MEMBER"/>
    <property type="match status" value="1"/>
</dbReference>
<dbReference type="InterPro" id="IPR018939">
    <property type="entry name" value="Autophagy-rel_prot_27"/>
</dbReference>
<feature type="transmembrane region" description="Helical" evidence="6">
    <location>
        <begin position="222"/>
        <end position="241"/>
    </location>
</feature>
<evidence type="ECO:0000313" key="7">
    <source>
        <dbReference type="EMBL" id="KAK3748595.1"/>
    </source>
</evidence>
<protein>
    <submittedName>
        <fullName evidence="7">Uncharacterized protein</fullName>
    </submittedName>
</protein>
<dbReference type="Pfam" id="PF09451">
    <property type="entry name" value="ATG27"/>
    <property type="match status" value="1"/>
</dbReference>
<evidence type="ECO:0000256" key="3">
    <source>
        <dbReference type="ARBA" id="ARBA00022729"/>
    </source>
</evidence>
<keyword evidence="4 6" id="KW-1133">Transmembrane helix</keyword>
<dbReference type="Proteomes" id="UP001283361">
    <property type="component" value="Unassembled WGS sequence"/>
</dbReference>
<sequence>MSVLIPGLIVKETRSRAVKLSPLECSRPDLWIKLRSGEAAMMPLAPTLLSLGVLLAVSTCSQAITQCTYDASLCGCKTDKGVISLQKYTDSPFSSQDPKTTYTYYWSPCKDITKGTVTASSVQEISSSEHYDCGSFQTVTTTVTSGNAMFHLDAGDGLRHSLITCVCKENSVDVFTFDREDPVTPGIYDMSLTGDSCCPKAGPAPGPTGGGSAGGGLSVGSILLIVALVVVVVYLVGGVIVQTGIRKAEGRERIPNVSVWTAIPGLIRDGFRFTFSCGKSTHYDQI</sequence>
<proteinExistence type="predicted"/>
<keyword evidence="3" id="KW-0732">Signal</keyword>
<evidence type="ECO:0000313" key="8">
    <source>
        <dbReference type="Proteomes" id="UP001283361"/>
    </source>
</evidence>
<organism evidence="7 8">
    <name type="scientific">Elysia crispata</name>
    <name type="common">lettuce slug</name>
    <dbReference type="NCBI Taxonomy" id="231223"/>
    <lineage>
        <taxon>Eukaryota</taxon>
        <taxon>Metazoa</taxon>
        <taxon>Spiralia</taxon>
        <taxon>Lophotrochozoa</taxon>
        <taxon>Mollusca</taxon>
        <taxon>Gastropoda</taxon>
        <taxon>Heterobranchia</taxon>
        <taxon>Euthyneura</taxon>
        <taxon>Panpulmonata</taxon>
        <taxon>Sacoglossa</taxon>
        <taxon>Placobranchoidea</taxon>
        <taxon>Plakobranchidae</taxon>
        <taxon>Elysia</taxon>
    </lineage>
</organism>
<comment type="subcellular location">
    <subcellularLocation>
        <location evidence="1">Membrane</location>
        <topology evidence="1">Single-pass membrane protein</topology>
    </subcellularLocation>
</comment>
<dbReference type="GO" id="GO:0005802">
    <property type="term" value="C:trans-Golgi network"/>
    <property type="evidence" value="ECO:0007669"/>
    <property type="project" value="TreeGrafter"/>
</dbReference>
<dbReference type="GO" id="GO:0000139">
    <property type="term" value="C:Golgi membrane"/>
    <property type="evidence" value="ECO:0007669"/>
    <property type="project" value="UniProtKB-SubCell"/>
</dbReference>
<keyword evidence="8" id="KW-1185">Reference proteome</keyword>
<accession>A0AAE0YK25</accession>
<keyword evidence="2 6" id="KW-0812">Transmembrane</keyword>
<comment type="caution">
    <text evidence="7">The sequence shown here is derived from an EMBL/GenBank/DDBJ whole genome shotgun (WGS) entry which is preliminary data.</text>
</comment>
<evidence type="ECO:0000256" key="4">
    <source>
        <dbReference type="ARBA" id="ARBA00022989"/>
    </source>
</evidence>
<name>A0AAE0YK25_9GAST</name>
<gene>
    <name evidence="7" type="ORF">RRG08_011677</name>
</gene>
<keyword evidence="5 6" id="KW-0472">Membrane</keyword>
<evidence type="ECO:0000256" key="2">
    <source>
        <dbReference type="ARBA" id="ARBA00022692"/>
    </source>
</evidence>
<dbReference type="PANTHER" id="PTHR15071:SF0">
    <property type="entry name" value="MANNOSE 6-PHOSPHATE RECEPTOR-LIKE PROTEIN 1"/>
    <property type="match status" value="1"/>
</dbReference>
<dbReference type="AlphaFoldDB" id="A0AAE0YK25"/>
<evidence type="ECO:0000256" key="1">
    <source>
        <dbReference type="ARBA" id="ARBA00004167"/>
    </source>
</evidence>